<protein>
    <submittedName>
        <fullName evidence="2">Lysylphosphatidylglycerol synthase TM region</fullName>
    </submittedName>
</protein>
<evidence type="ECO:0000313" key="3">
    <source>
        <dbReference type="Proteomes" id="UP000184474"/>
    </source>
</evidence>
<keyword evidence="3" id="KW-1185">Reference proteome</keyword>
<feature type="transmembrane region" description="Helical" evidence="1">
    <location>
        <begin position="21"/>
        <end position="39"/>
    </location>
</feature>
<dbReference type="AlphaFoldDB" id="A0A1M6LD98"/>
<name>A0A1M6LD98_REIAG</name>
<feature type="transmembrane region" description="Helical" evidence="1">
    <location>
        <begin position="51"/>
        <end position="70"/>
    </location>
</feature>
<organism evidence="2 3">
    <name type="scientific">Reichenbachiella agariperforans</name>
    <dbReference type="NCBI Taxonomy" id="156994"/>
    <lineage>
        <taxon>Bacteria</taxon>
        <taxon>Pseudomonadati</taxon>
        <taxon>Bacteroidota</taxon>
        <taxon>Cytophagia</taxon>
        <taxon>Cytophagales</taxon>
        <taxon>Reichenbachiellaceae</taxon>
        <taxon>Reichenbachiella</taxon>
    </lineage>
</organism>
<dbReference type="Proteomes" id="UP000184474">
    <property type="component" value="Unassembled WGS sequence"/>
</dbReference>
<gene>
    <name evidence="2" type="ORF">SAMN04488028_101922</name>
</gene>
<keyword evidence="1" id="KW-0812">Transmembrane</keyword>
<keyword evidence="1" id="KW-0472">Membrane</keyword>
<sequence>METLKSTSIGARQSWVNIAKLLWGWGLPVTVLVILALRLENGVWRTYSWEYLEISYLAVALVLLPLNLGLEAYKWRYMTQFSVKRKFVDVLKLVLAGRAVNMITPLGLGDAVVRVGDIEPEQRMKAIAVLAMARVSQMVPTLVLGGMATVFLLRQGVEVFDSGRLQWVLVGLVSLVLLGFLTRKRVSDWLGEYYQYFICFDIWQWVTILLLSFLRYAVFSVQFCLVFYGLEIGLDFQVVLLGVFWVFLVKTVIPNMTILGDLMKREISAVLFFSLFTSDLMLISVGSAVVWLINIVIPSVLGLAYVSRFRPRLS</sequence>
<feature type="transmembrane region" description="Helical" evidence="1">
    <location>
        <begin position="202"/>
        <end position="226"/>
    </location>
</feature>
<feature type="transmembrane region" description="Helical" evidence="1">
    <location>
        <begin position="165"/>
        <end position="182"/>
    </location>
</feature>
<evidence type="ECO:0000313" key="2">
    <source>
        <dbReference type="EMBL" id="SHJ69211.1"/>
    </source>
</evidence>
<keyword evidence="1" id="KW-1133">Transmembrane helix</keyword>
<feature type="transmembrane region" description="Helical" evidence="1">
    <location>
        <begin position="280"/>
        <end position="306"/>
    </location>
</feature>
<accession>A0A1M6LD98</accession>
<evidence type="ECO:0000256" key="1">
    <source>
        <dbReference type="SAM" id="Phobius"/>
    </source>
</evidence>
<dbReference type="EMBL" id="FRAA01000001">
    <property type="protein sequence ID" value="SHJ69211.1"/>
    <property type="molecule type" value="Genomic_DNA"/>
</dbReference>
<proteinExistence type="predicted"/>
<dbReference type="STRING" id="156994.SAMN04488028_101922"/>
<feature type="transmembrane region" description="Helical" evidence="1">
    <location>
        <begin position="90"/>
        <end position="108"/>
    </location>
</feature>
<dbReference type="RefSeq" id="WP_073119762.1">
    <property type="nucleotide sequence ID" value="NZ_FRAA01000001.1"/>
</dbReference>
<feature type="transmembrane region" description="Helical" evidence="1">
    <location>
        <begin position="128"/>
        <end position="153"/>
    </location>
</feature>
<reference evidence="3" key="1">
    <citation type="submission" date="2016-11" db="EMBL/GenBank/DDBJ databases">
        <authorList>
            <person name="Varghese N."/>
            <person name="Submissions S."/>
        </authorList>
    </citation>
    <scope>NUCLEOTIDE SEQUENCE [LARGE SCALE GENOMIC DNA]</scope>
    <source>
        <strain evidence="3">DSM 26134</strain>
    </source>
</reference>